<keyword evidence="2" id="KW-1185">Reference proteome</keyword>
<dbReference type="Proteomes" id="UP000059188">
    <property type="component" value="Unassembled WGS sequence"/>
</dbReference>
<reference evidence="1 2" key="1">
    <citation type="submission" date="2014-11" db="EMBL/GenBank/DDBJ databases">
        <authorList>
            <person name="Wibberg Daniel"/>
        </authorList>
    </citation>
    <scope>NUCLEOTIDE SEQUENCE [LARGE SCALE GENOMIC DNA]</scope>
    <source>
        <strain evidence="1">Rhizoctonia solani AG1-IB 7/3/14</strain>
    </source>
</reference>
<organism evidence="1 2">
    <name type="scientific">Thanatephorus cucumeris (strain AG1-IB / isolate 7/3/14)</name>
    <name type="common">Lettuce bottom rot fungus</name>
    <name type="synonym">Rhizoctonia solani</name>
    <dbReference type="NCBI Taxonomy" id="1108050"/>
    <lineage>
        <taxon>Eukaryota</taxon>
        <taxon>Fungi</taxon>
        <taxon>Dikarya</taxon>
        <taxon>Basidiomycota</taxon>
        <taxon>Agaricomycotina</taxon>
        <taxon>Agaricomycetes</taxon>
        <taxon>Cantharellales</taxon>
        <taxon>Ceratobasidiaceae</taxon>
        <taxon>Rhizoctonia</taxon>
        <taxon>Rhizoctonia solani AG-1</taxon>
    </lineage>
</organism>
<dbReference type="STRING" id="1108050.A0A0B7FZ04"/>
<sequence length="109" mass="12500">MIAHVWFEIGSYRGSNSMWIVNVGDLNPYEMTVGYFTALGRDVNRWFERSASSDLGISPSIQFCRDSRAKEGYDKNERLEKAWASEYDDLFADKLFWGKDCCCDVEGCA</sequence>
<accession>A0A0B7FZ04</accession>
<dbReference type="EMBL" id="LN679174">
    <property type="protein sequence ID" value="CEL62945.1"/>
    <property type="molecule type" value="Genomic_DNA"/>
</dbReference>
<evidence type="ECO:0000313" key="2">
    <source>
        <dbReference type="Proteomes" id="UP000059188"/>
    </source>
</evidence>
<gene>
    <name evidence="1" type="ORF">RSOLAG1IB_10599</name>
</gene>
<proteinExistence type="predicted"/>
<dbReference type="AlphaFoldDB" id="A0A0B7FZ04"/>
<protein>
    <submittedName>
        <fullName evidence="1">Uncharacterized protein</fullName>
    </submittedName>
</protein>
<evidence type="ECO:0000313" key="1">
    <source>
        <dbReference type="EMBL" id="CEL62945.1"/>
    </source>
</evidence>
<name>A0A0B7FZ04_THACB</name>